<dbReference type="PROSITE" id="PS50222">
    <property type="entry name" value="EF_HAND_2"/>
    <property type="match status" value="3"/>
</dbReference>
<keyword evidence="2" id="KW-0106">Calcium</keyword>
<dbReference type="InterPro" id="IPR011992">
    <property type="entry name" value="EF-hand-dom_pair"/>
</dbReference>
<dbReference type="Pfam" id="PF00036">
    <property type="entry name" value="EF-hand_1"/>
    <property type="match status" value="1"/>
</dbReference>
<dbReference type="SMART" id="SM00054">
    <property type="entry name" value="EFh"/>
    <property type="match status" value="3"/>
</dbReference>
<dbReference type="Gene3D" id="1.10.238.10">
    <property type="entry name" value="EF-hand"/>
    <property type="match status" value="3"/>
</dbReference>
<dbReference type="EMBL" id="KN880593">
    <property type="protein sequence ID" value="KIY65364.1"/>
    <property type="molecule type" value="Genomic_DNA"/>
</dbReference>
<evidence type="ECO:0000256" key="3">
    <source>
        <dbReference type="SAM" id="MobiDB-lite"/>
    </source>
</evidence>
<keyword evidence="1" id="KW-0677">Repeat</keyword>
<accession>A0A0D7B5A1</accession>
<feature type="domain" description="EF-hand" evidence="4">
    <location>
        <begin position="8"/>
        <end position="43"/>
    </location>
</feature>
<proteinExistence type="predicted"/>
<dbReference type="AlphaFoldDB" id="A0A0D7B5A1"/>
<sequence>MRSLGQNPSESDLHDMINEVDSDGNGTIDFTEFLHMMSQRVRTEDTEEELRQAFKVFDKDGSGSISRVELEQVMKSLGENLSGVELDAMIKEADVDGNGTIDYKEFVKMMTSP</sequence>
<evidence type="ECO:0000313" key="6">
    <source>
        <dbReference type="Proteomes" id="UP000054007"/>
    </source>
</evidence>
<evidence type="ECO:0000256" key="1">
    <source>
        <dbReference type="ARBA" id="ARBA00022737"/>
    </source>
</evidence>
<feature type="domain" description="EF-hand" evidence="4">
    <location>
        <begin position="81"/>
        <end position="113"/>
    </location>
</feature>
<dbReference type="Pfam" id="PF13499">
    <property type="entry name" value="EF-hand_7"/>
    <property type="match status" value="1"/>
</dbReference>
<dbReference type="InterPro" id="IPR050230">
    <property type="entry name" value="CALM/Myosin/TropC-like"/>
</dbReference>
<evidence type="ECO:0000259" key="4">
    <source>
        <dbReference type="PROSITE" id="PS50222"/>
    </source>
</evidence>
<reference evidence="5 6" key="1">
    <citation type="journal article" date="2015" name="Fungal Genet. Biol.">
        <title>Evolution of novel wood decay mechanisms in Agaricales revealed by the genome sequences of Fistulina hepatica and Cylindrobasidium torrendii.</title>
        <authorList>
            <person name="Floudas D."/>
            <person name="Held B.W."/>
            <person name="Riley R."/>
            <person name="Nagy L.G."/>
            <person name="Koehler G."/>
            <person name="Ransdell A.S."/>
            <person name="Younus H."/>
            <person name="Chow J."/>
            <person name="Chiniquy J."/>
            <person name="Lipzen A."/>
            <person name="Tritt A."/>
            <person name="Sun H."/>
            <person name="Haridas S."/>
            <person name="LaButti K."/>
            <person name="Ohm R.A."/>
            <person name="Kues U."/>
            <person name="Blanchette R.A."/>
            <person name="Grigoriev I.V."/>
            <person name="Minto R.E."/>
            <person name="Hibbett D.S."/>
        </authorList>
    </citation>
    <scope>NUCLEOTIDE SEQUENCE [LARGE SCALE GENOMIC DNA]</scope>
    <source>
        <strain evidence="5 6">FP15055 ss-10</strain>
    </source>
</reference>
<feature type="domain" description="EF-hand" evidence="4">
    <location>
        <begin position="45"/>
        <end position="80"/>
    </location>
</feature>
<protein>
    <submittedName>
        <fullName evidence="5">Calmodulin-like protein</fullName>
    </submittedName>
</protein>
<feature type="compositionally biased region" description="Polar residues" evidence="3">
    <location>
        <begin position="1"/>
        <end position="10"/>
    </location>
</feature>
<keyword evidence="6" id="KW-1185">Reference proteome</keyword>
<dbReference type="Proteomes" id="UP000054007">
    <property type="component" value="Unassembled WGS sequence"/>
</dbReference>
<dbReference type="STRING" id="1314674.A0A0D7B5A1"/>
<organism evidence="5 6">
    <name type="scientific">Cylindrobasidium torrendii FP15055 ss-10</name>
    <dbReference type="NCBI Taxonomy" id="1314674"/>
    <lineage>
        <taxon>Eukaryota</taxon>
        <taxon>Fungi</taxon>
        <taxon>Dikarya</taxon>
        <taxon>Basidiomycota</taxon>
        <taxon>Agaricomycotina</taxon>
        <taxon>Agaricomycetes</taxon>
        <taxon>Agaricomycetidae</taxon>
        <taxon>Agaricales</taxon>
        <taxon>Marasmiineae</taxon>
        <taxon>Physalacriaceae</taxon>
        <taxon>Cylindrobasidium</taxon>
    </lineage>
</organism>
<evidence type="ECO:0000313" key="5">
    <source>
        <dbReference type="EMBL" id="KIY65364.1"/>
    </source>
</evidence>
<evidence type="ECO:0000256" key="2">
    <source>
        <dbReference type="ARBA" id="ARBA00022837"/>
    </source>
</evidence>
<dbReference type="OrthoDB" id="26525at2759"/>
<dbReference type="SUPFAM" id="SSF47473">
    <property type="entry name" value="EF-hand"/>
    <property type="match status" value="1"/>
</dbReference>
<dbReference type="GO" id="GO:0016460">
    <property type="term" value="C:myosin II complex"/>
    <property type="evidence" value="ECO:0007669"/>
    <property type="project" value="TreeGrafter"/>
</dbReference>
<dbReference type="CDD" id="cd00051">
    <property type="entry name" value="EFh"/>
    <property type="match status" value="2"/>
</dbReference>
<dbReference type="InterPro" id="IPR018247">
    <property type="entry name" value="EF_Hand_1_Ca_BS"/>
</dbReference>
<dbReference type="GO" id="GO:0005509">
    <property type="term" value="F:calcium ion binding"/>
    <property type="evidence" value="ECO:0007669"/>
    <property type="project" value="InterPro"/>
</dbReference>
<dbReference type="FunFam" id="1.10.238.10:FF:000001">
    <property type="entry name" value="Calmodulin 1"/>
    <property type="match status" value="1"/>
</dbReference>
<name>A0A0D7B5A1_9AGAR</name>
<feature type="region of interest" description="Disordered" evidence="3">
    <location>
        <begin position="1"/>
        <end position="23"/>
    </location>
</feature>
<dbReference type="InterPro" id="IPR002048">
    <property type="entry name" value="EF_hand_dom"/>
</dbReference>
<dbReference type="PROSITE" id="PS00018">
    <property type="entry name" value="EF_HAND_1"/>
    <property type="match status" value="3"/>
</dbReference>
<dbReference type="PANTHER" id="PTHR23048">
    <property type="entry name" value="MYOSIN LIGHT CHAIN 1, 3"/>
    <property type="match status" value="1"/>
</dbReference>
<dbReference type="PANTHER" id="PTHR23048:SF0">
    <property type="entry name" value="CALMODULIN LIKE 3"/>
    <property type="match status" value="1"/>
</dbReference>
<gene>
    <name evidence="5" type="ORF">CYLTODRAFT_424412</name>
</gene>